<dbReference type="AlphaFoldDB" id="A0AAV7IMG4"/>
<gene>
    <name evidence="1" type="ORF">KQX54_004551</name>
</gene>
<accession>A0AAV7IMG4</accession>
<sequence length="51" mass="5522">MNQATKGETMTDDRIVRALCITVEGVGVFAQKTLEAPGQEVDNSQLANTNR</sequence>
<evidence type="ECO:0000313" key="2">
    <source>
        <dbReference type="Proteomes" id="UP000826195"/>
    </source>
</evidence>
<proteinExistence type="predicted"/>
<evidence type="ECO:0000313" key="1">
    <source>
        <dbReference type="EMBL" id="KAH0553805.1"/>
    </source>
</evidence>
<comment type="caution">
    <text evidence="1">The sequence shown here is derived from an EMBL/GenBank/DDBJ whole genome shotgun (WGS) entry which is preliminary data.</text>
</comment>
<feature type="non-terminal residue" evidence="1">
    <location>
        <position position="51"/>
    </location>
</feature>
<keyword evidence="2" id="KW-1185">Reference proteome</keyword>
<name>A0AAV7IMG4_COTGL</name>
<protein>
    <submittedName>
        <fullName evidence="1">Uncharacterized protein</fullName>
    </submittedName>
</protein>
<organism evidence="1 2">
    <name type="scientific">Cotesia glomerata</name>
    <name type="common">Lepidopteran parasitic wasp</name>
    <name type="synonym">Apanteles glomeratus</name>
    <dbReference type="NCBI Taxonomy" id="32391"/>
    <lineage>
        <taxon>Eukaryota</taxon>
        <taxon>Metazoa</taxon>
        <taxon>Ecdysozoa</taxon>
        <taxon>Arthropoda</taxon>
        <taxon>Hexapoda</taxon>
        <taxon>Insecta</taxon>
        <taxon>Pterygota</taxon>
        <taxon>Neoptera</taxon>
        <taxon>Endopterygota</taxon>
        <taxon>Hymenoptera</taxon>
        <taxon>Apocrita</taxon>
        <taxon>Ichneumonoidea</taxon>
        <taxon>Braconidae</taxon>
        <taxon>Microgastrinae</taxon>
        <taxon>Cotesia</taxon>
    </lineage>
</organism>
<dbReference type="Proteomes" id="UP000826195">
    <property type="component" value="Unassembled WGS sequence"/>
</dbReference>
<reference evidence="1 2" key="1">
    <citation type="journal article" date="2021" name="J. Hered.">
        <title>A chromosome-level genome assembly of the parasitoid wasp, Cotesia glomerata (Hymenoptera: Braconidae).</title>
        <authorList>
            <person name="Pinto B.J."/>
            <person name="Weis J.J."/>
            <person name="Gamble T."/>
            <person name="Ode P.J."/>
            <person name="Paul R."/>
            <person name="Zaspel J.M."/>
        </authorList>
    </citation>
    <scope>NUCLEOTIDE SEQUENCE [LARGE SCALE GENOMIC DNA]</scope>
    <source>
        <strain evidence="1">CgM1</strain>
    </source>
</reference>
<dbReference type="EMBL" id="JAHXZJ010001119">
    <property type="protein sequence ID" value="KAH0553805.1"/>
    <property type="molecule type" value="Genomic_DNA"/>
</dbReference>